<dbReference type="EMBL" id="JABASA010000001">
    <property type="protein sequence ID" value="NMD48169.1"/>
    <property type="molecule type" value="Genomic_DNA"/>
</dbReference>
<proteinExistence type="predicted"/>
<evidence type="ECO:0000313" key="2">
    <source>
        <dbReference type="Proteomes" id="UP000532121"/>
    </source>
</evidence>
<sequence>MIHIAIIGDIIASREIKDRLESQEKLQSILDRVNSRYKAVLESPFTITTGDEFQALLRPNRHIFQIIDDIAIGFQPYQIRFGIGVGGMLTAVNPKQSIGSDGPAYWHARAAIDYIHDNNDYGSNHLSVALDDKEAARKINAVLAACEFIKSKWTATQAELLMALLNEGIYEEKFSHKEMAKVLHLSPSSFNKRLKSSGLKIYLRNKKAAADLLLDAIESEGEAAND</sequence>
<dbReference type="InterPro" id="IPR032580">
    <property type="entry name" value="SatD"/>
</dbReference>
<name>A0A7X9LC50_STRRT</name>
<dbReference type="GO" id="GO:0003677">
    <property type="term" value="F:DNA binding"/>
    <property type="evidence" value="ECO:0007669"/>
    <property type="project" value="UniProtKB-KW"/>
</dbReference>
<gene>
    <name evidence="1" type="ORF">HHO37_00435</name>
</gene>
<evidence type="ECO:0000313" key="1">
    <source>
        <dbReference type="EMBL" id="NMD48169.1"/>
    </source>
</evidence>
<dbReference type="Pfam" id="PF16264">
    <property type="entry name" value="SatD"/>
    <property type="match status" value="1"/>
</dbReference>
<keyword evidence="1" id="KW-0238">DNA-binding</keyword>
<comment type="caution">
    <text evidence="1">The sequence shown here is derived from an EMBL/GenBank/DDBJ whole genome shotgun (WGS) entry which is preliminary data.</text>
</comment>
<dbReference type="AlphaFoldDB" id="A0A7X9LC50"/>
<reference evidence="1 2" key="1">
    <citation type="submission" date="2020-04" db="EMBL/GenBank/DDBJ databases">
        <title>MicrobeNet Type strains.</title>
        <authorList>
            <person name="Nicholson A.C."/>
        </authorList>
    </citation>
    <scope>NUCLEOTIDE SEQUENCE [LARGE SCALE GENOMIC DNA]</scope>
    <source>
        <strain evidence="1 2">DSM 22768</strain>
    </source>
</reference>
<dbReference type="RefSeq" id="WP_003088224.1">
    <property type="nucleotide sequence ID" value="NZ_CP043405.1"/>
</dbReference>
<dbReference type="Proteomes" id="UP000532121">
    <property type="component" value="Unassembled WGS sequence"/>
</dbReference>
<organism evidence="1 2">
    <name type="scientific">Streptococcus ratti</name>
    <dbReference type="NCBI Taxonomy" id="1341"/>
    <lineage>
        <taxon>Bacteria</taxon>
        <taxon>Bacillati</taxon>
        <taxon>Bacillota</taxon>
        <taxon>Bacilli</taxon>
        <taxon>Lactobacillales</taxon>
        <taxon>Streptococcaceae</taxon>
        <taxon>Streptococcus</taxon>
    </lineage>
</organism>
<accession>A0A7X9LC50</accession>
<protein>
    <submittedName>
        <fullName evidence="1">DNA-binding protein</fullName>
    </submittedName>
</protein>